<dbReference type="PANTHER" id="PTHR30176">
    <property type="entry name" value="FERREDOXIN-TYPE PROTEIN NAPH"/>
    <property type="match status" value="1"/>
</dbReference>
<dbReference type="SUPFAM" id="SSF54862">
    <property type="entry name" value="4Fe-4S ferredoxins"/>
    <property type="match status" value="1"/>
</dbReference>
<protein>
    <submittedName>
        <fullName evidence="9">Cytochrome c oxidase accessory protein CcoG</fullName>
    </submittedName>
</protein>
<feature type="transmembrane region" description="Helical" evidence="7">
    <location>
        <begin position="190"/>
        <end position="208"/>
    </location>
</feature>
<keyword evidence="7" id="KW-1133">Transmembrane helix</keyword>
<evidence type="ECO:0000256" key="5">
    <source>
        <dbReference type="ARBA" id="ARBA00023004"/>
    </source>
</evidence>
<gene>
    <name evidence="9" type="primary">ccoG</name>
    <name evidence="9" type="ORF">FSC37_14370</name>
</gene>
<dbReference type="AlphaFoldDB" id="A0A5C6U4A1"/>
<feature type="transmembrane region" description="Helical" evidence="7">
    <location>
        <begin position="342"/>
        <end position="361"/>
    </location>
</feature>
<dbReference type="PANTHER" id="PTHR30176:SF3">
    <property type="entry name" value="FERREDOXIN-TYPE PROTEIN NAPH"/>
    <property type="match status" value="1"/>
</dbReference>
<dbReference type="PROSITE" id="PS00198">
    <property type="entry name" value="4FE4S_FER_1"/>
    <property type="match status" value="1"/>
</dbReference>
<evidence type="ECO:0000256" key="2">
    <source>
        <dbReference type="ARBA" id="ARBA00022485"/>
    </source>
</evidence>
<feature type="domain" description="4Fe-4S ferredoxin-type" evidence="8">
    <location>
        <begin position="258"/>
        <end position="286"/>
    </location>
</feature>
<feature type="transmembrane region" description="Helical" evidence="7">
    <location>
        <begin position="86"/>
        <end position="107"/>
    </location>
</feature>
<dbReference type="Pfam" id="PF13746">
    <property type="entry name" value="Fer4_18"/>
    <property type="match status" value="1"/>
</dbReference>
<keyword evidence="7" id="KW-0472">Membrane</keyword>
<dbReference type="InterPro" id="IPR017900">
    <property type="entry name" value="4Fe4S_Fe_S_CS"/>
</dbReference>
<keyword evidence="6" id="KW-0411">Iron-sulfur</keyword>
<evidence type="ECO:0000256" key="1">
    <source>
        <dbReference type="ARBA" id="ARBA00022448"/>
    </source>
</evidence>
<dbReference type="InterPro" id="IPR013783">
    <property type="entry name" value="Ig-like_fold"/>
</dbReference>
<keyword evidence="2" id="KW-0004">4Fe-4S</keyword>
<evidence type="ECO:0000259" key="8">
    <source>
        <dbReference type="PROSITE" id="PS51379"/>
    </source>
</evidence>
<dbReference type="NCBIfam" id="TIGR02745">
    <property type="entry name" value="ccoG_rdxA_fixG"/>
    <property type="match status" value="1"/>
</dbReference>
<evidence type="ECO:0000256" key="7">
    <source>
        <dbReference type="SAM" id="Phobius"/>
    </source>
</evidence>
<dbReference type="InterPro" id="IPR009051">
    <property type="entry name" value="Helical_ferredxn"/>
</dbReference>
<dbReference type="Gene3D" id="2.60.40.10">
    <property type="entry name" value="Immunoglobulins"/>
    <property type="match status" value="1"/>
</dbReference>
<dbReference type="Proteomes" id="UP000321832">
    <property type="component" value="Unassembled WGS sequence"/>
</dbReference>
<keyword evidence="3" id="KW-0479">Metal-binding</keyword>
<dbReference type="Pfam" id="PF12801">
    <property type="entry name" value="Fer4_5"/>
    <property type="match status" value="1"/>
</dbReference>
<keyword evidence="4" id="KW-0249">Electron transport</keyword>
<dbReference type="InterPro" id="IPR051684">
    <property type="entry name" value="Electron_Trans/Redox"/>
</dbReference>
<comment type="caution">
    <text evidence="9">The sequence shown here is derived from an EMBL/GenBank/DDBJ whole genome shotgun (WGS) entry which is preliminary data.</text>
</comment>
<dbReference type="EMBL" id="VOPW01000001">
    <property type="protein sequence ID" value="TXC66585.1"/>
    <property type="molecule type" value="Genomic_DNA"/>
</dbReference>
<proteinExistence type="predicted"/>
<dbReference type="GO" id="GO:0046872">
    <property type="term" value="F:metal ion binding"/>
    <property type="evidence" value="ECO:0007669"/>
    <property type="project" value="UniProtKB-KW"/>
</dbReference>
<dbReference type="Pfam" id="PF11614">
    <property type="entry name" value="FixG_C"/>
    <property type="match status" value="1"/>
</dbReference>
<dbReference type="GO" id="GO:0005886">
    <property type="term" value="C:plasma membrane"/>
    <property type="evidence" value="ECO:0007669"/>
    <property type="project" value="TreeGrafter"/>
</dbReference>
<accession>A0A5C6U4A1</accession>
<keyword evidence="7" id="KW-0812">Transmembrane</keyword>
<evidence type="ECO:0000313" key="9">
    <source>
        <dbReference type="EMBL" id="TXC66585.1"/>
    </source>
</evidence>
<keyword evidence="5" id="KW-0408">Iron</keyword>
<evidence type="ECO:0000256" key="3">
    <source>
        <dbReference type="ARBA" id="ARBA00022723"/>
    </source>
</evidence>
<sequence>MNTTSDSAGGTVQPLQFVPMYQKRTKIYARSVRGLYARLRWAIVALTQGVFFGLPWLQWNGRRAVLFDLDVPRFHVFGLVLQPQDLIFLAALLVIAALALFFFTALAGRLWCGYSCPQTVYSEIYQWIELKTEGDRHVRMKRDAMPWTVGKAARKTAKHALWIAAALAAGFTLVGYFVPIRDLGPHLAEAGIASWPAFWVLFYGGMLYGNAGWMREQICSYMCPYARIQSTLIDGDSLVIAYDNARGDPRGARPRRTDPASVGLGGCTDCTLCVQVCPAGIDIRNGLQNECIGCAACIDACDDVMRKMDYPTGLIRYATSRNGVAQGLGGKEMLRRVVRPRVLVYGGLLAAALVAFVAALATRAPVHMDVIRDRGVMARLGEEGQVQNLYRVQLTNRTERIARYRLGVEGLPDVVVETPADVVMAPGESKSLTVTLALPPAAAQGRPAGAEPVRLSLTEPGLSEPVLREKTTFLIPR</sequence>
<name>A0A5C6U4A1_9BURK</name>
<dbReference type="InterPro" id="IPR032879">
    <property type="entry name" value="FixG_C"/>
</dbReference>
<keyword evidence="1" id="KW-0813">Transport</keyword>
<feature type="transmembrane region" description="Helical" evidence="7">
    <location>
        <begin position="160"/>
        <end position="178"/>
    </location>
</feature>
<evidence type="ECO:0000313" key="10">
    <source>
        <dbReference type="Proteomes" id="UP000321832"/>
    </source>
</evidence>
<keyword evidence="10" id="KW-1185">Reference proteome</keyword>
<dbReference type="InterPro" id="IPR014116">
    <property type="entry name" value="Cyt_c_oxidase_cbb3_FixG"/>
</dbReference>
<dbReference type="Gene3D" id="1.10.1060.10">
    <property type="entry name" value="Alpha-helical ferredoxin"/>
    <property type="match status" value="1"/>
</dbReference>
<evidence type="ECO:0000256" key="4">
    <source>
        <dbReference type="ARBA" id="ARBA00022982"/>
    </source>
</evidence>
<reference evidence="9 10" key="1">
    <citation type="submission" date="2019-08" db="EMBL/GenBank/DDBJ databases">
        <authorList>
            <person name="Khan S.A."/>
            <person name="Jeon C.O."/>
            <person name="Jeong S.E."/>
        </authorList>
    </citation>
    <scope>NUCLEOTIDE SEQUENCE [LARGE SCALE GENOMIC DNA]</scope>
    <source>
        <strain evidence="10">IMCC1728</strain>
    </source>
</reference>
<dbReference type="PROSITE" id="PS51379">
    <property type="entry name" value="4FE4S_FER_2"/>
    <property type="match status" value="1"/>
</dbReference>
<feature type="transmembrane region" description="Helical" evidence="7">
    <location>
        <begin position="39"/>
        <end position="59"/>
    </location>
</feature>
<evidence type="ECO:0000256" key="6">
    <source>
        <dbReference type="ARBA" id="ARBA00023014"/>
    </source>
</evidence>
<dbReference type="InterPro" id="IPR017896">
    <property type="entry name" value="4Fe4S_Fe-S-bd"/>
</dbReference>
<organism evidence="9 10">
    <name type="scientific">Piscinibacter aquaticus</name>
    <dbReference type="NCBI Taxonomy" id="392597"/>
    <lineage>
        <taxon>Bacteria</taxon>
        <taxon>Pseudomonadati</taxon>
        <taxon>Pseudomonadota</taxon>
        <taxon>Betaproteobacteria</taxon>
        <taxon>Burkholderiales</taxon>
        <taxon>Sphaerotilaceae</taxon>
        <taxon>Piscinibacter</taxon>
    </lineage>
</organism>
<dbReference type="GO" id="GO:0051539">
    <property type="term" value="F:4 iron, 4 sulfur cluster binding"/>
    <property type="evidence" value="ECO:0007669"/>
    <property type="project" value="UniProtKB-KW"/>
</dbReference>